<dbReference type="AlphaFoldDB" id="A0A6J4N0S8"/>
<dbReference type="EMBL" id="CADCTV010001029">
    <property type="protein sequence ID" value="CAA9374577.1"/>
    <property type="molecule type" value="Genomic_DNA"/>
</dbReference>
<reference evidence="1" key="1">
    <citation type="submission" date="2020-02" db="EMBL/GenBank/DDBJ databases">
        <authorList>
            <person name="Meier V. D."/>
        </authorList>
    </citation>
    <scope>NUCLEOTIDE SEQUENCE</scope>
    <source>
        <strain evidence="1">AVDCRST_MAG89</strain>
    </source>
</reference>
<gene>
    <name evidence="1" type="ORF">AVDCRST_MAG89-4886</name>
</gene>
<evidence type="ECO:0000313" key="1">
    <source>
        <dbReference type="EMBL" id="CAA9374577.1"/>
    </source>
</evidence>
<sequence length="112" mass="12559">MPYSARPTTTGNQDALAFPKDFSRDHPELFRGRCEVHLISEGTFLLTTEPRAETQAEEDPVFGAFLGFLEREMSNRPDLITPLTHHDVAGLDELLADVPSGEEVDWDSFELP</sequence>
<organism evidence="1">
    <name type="scientific">uncultured Gemmatimonadota bacterium</name>
    <dbReference type="NCBI Taxonomy" id="203437"/>
    <lineage>
        <taxon>Bacteria</taxon>
        <taxon>Pseudomonadati</taxon>
        <taxon>Gemmatimonadota</taxon>
        <taxon>environmental samples</taxon>
    </lineage>
</organism>
<proteinExistence type="predicted"/>
<protein>
    <submittedName>
        <fullName evidence="1">Uncharacterized protein</fullName>
    </submittedName>
</protein>
<accession>A0A6J4N0S8</accession>
<name>A0A6J4N0S8_9BACT</name>